<dbReference type="SUPFAM" id="SSF48452">
    <property type="entry name" value="TPR-like"/>
    <property type="match status" value="1"/>
</dbReference>
<evidence type="ECO:0000259" key="1">
    <source>
        <dbReference type="Pfam" id="PF13482"/>
    </source>
</evidence>
<comment type="caution">
    <text evidence="2">The sequence shown here is derived from an EMBL/GenBank/DDBJ whole genome shotgun (WGS) entry which is preliminary data.</text>
</comment>
<dbReference type="InterPro" id="IPR036397">
    <property type="entry name" value="RNaseH_sf"/>
</dbReference>
<evidence type="ECO:0000313" key="3">
    <source>
        <dbReference type="Proteomes" id="UP000265816"/>
    </source>
</evidence>
<gene>
    <name evidence="2" type="ORF">D1970_13910</name>
</gene>
<evidence type="ECO:0000313" key="2">
    <source>
        <dbReference type="EMBL" id="RID84206.1"/>
    </source>
</evidence>
<dbReference type="GO" id="GO:0003676">
    <property type="term" value="F:nucleic acid binding"/>
    <property type="evidence" value="ECO:0007669"/>
    <property type="project" value="InterPro"/>
</dbReference>
<dbReference type="AlphaFoldDB" id="A0A398B933"/>
<reference evidence="2 3" key="1">
    <citation type="submission" date="2018-08" db="EMBL/GenBank/DDBJ databases">
        <title>Bacillus jemisoniae sp. nov., Bacillus chryseoplanitiae sp. nov., Bacillus resnikiae sp. nov., and Bacillus frankliniae sp. nov., isolated from Viking spacecraft and associated surfaces.</title>
        <authorList>
            <person name="Seuylemezian A."/>
            <person name="Vaishampayan P."/>
        </authorList>
    </citation>
    <scope>NUCLEOTIDE SEQUENCE [LARGE SCALE GENOMIC DNA]</scope>
    <source>
        <strain evidence="2 3">JJ-247</strain>
    </source>
</reference>
<dbReference type="InterPro" id="IPR038720">
    <property type="entry name" value="YprB_RNase_H-like_dom"/>
</dbReference>
<dbReference type="InterPro" id="IPR011990">
    <property type="entry name" value="TPR-like_helical_dom_sf"/>
</dbReference>
<dbReference type="SUPFAM" id="SSF53098">
    <property type="entry name" value="Ribonuclease H-like"/>
    <property type="match status" value="1"/>
</dbReference>
<dbReference type="EMBL" id="QWVT01000023">
    <property type="protein sequence ID" value="RID84206.1"/>
    <property type="molecule type" value="Genomic_DNA"/>
</dbReference>
<sequence length="425" mass="48790">MSLKNKLNRLKPHISGGKPLASINQNNMGDQIPFIEKWNEENVFPYFFDNTYCLVREVEYSLSDRHGNYQFADFKEAVEQWNKERFFSHPLSAAGHNADDLFFFDTETTGLGGGTGNTIFLLGHASFQGEKLIVKQHFLPHPGAEVALYQSFLENVNYTTLVTYNGKAFDWPQVKTRHTLVREHVPKLPLFGHFDLYHAARRMWKHKLERIKLNAVEKEVLGYERKDDIPGYLAPMIYFDFVERKEPEGILGVMEHNEQDILSLITLYTHLTRQLLGTDPDISAKESFEVGRWFSYIGETDKAKETFSSLSESETEESQAAKLALALEYKRRKEWEKAAELWKAVADGDGKCGQSLLEACIELAKVEEHKRKNTELALVYTERALGLLESLEPGRKRDRLLGECQKRKGRLIKKTFPGQAHISSI</sequence>
<protein>
    <recommendedName>
        <fullName evidence="1">YprB ribonuclease H-like domain-containing protein</fullName>
    </recommendedName>
</protein>
<dbReference type="Gene3D" id="3.30.420.10">
    <property type="entry name" value="Ribonuclease H-like superfamily/Ribonuclease H"/>
    <property type="match status" value="1"/>
</dbReference>
<proteinExistence type="predicted"/>
<name>A0A398B933_9BACI</name>
<dbReference type="PANTHER" id="PTHR38462:SF1">
    <property type="entry name" value="YPRB RIBONUCLEASE H-LIKE DOMAIN-CONTAINING PROTEIN"/>
    <property type="match status" value="1"/>
</dbReference>
<organism evidence="2 3">
    <name type="scientific">Mesobacillus zeae</name>
    <dbReference type="NCBI Taxonomy" id="1917180"/>
    <lineage>
        <taxon>Bacteria</taxon>
        <taxon>Bacillati</taxon>
        <taxon>Bacillota</taxon>
        <taxon>Bacilli</taxon>
        <taxon>Bacillales</taxon>
        <taxon>Bacillaceae</taxon>
        <taxon>Mesobacillus</taxon>
    </lineage>
</organism>
<keyword evidence="3" id="KW-1185">Reference proteome</keyword>
<dbReference type="RefSeq" id="WP_119113474.1">
    <property type="nucleotide sequence ID" value="NZ_CBCSEO010000010.1"/>
</dbReference>
<dbReference type="Proteomes" id="UP000265816">
    <property type="component" value="Unassembled WGS sequence"/>
</dbReference>
<dbReference type="OrthoDB" id="9790530at2"/>
<dbReference type="Pfam" id="PF13482">
    <property type="entry name" value="RNase_H_2"/>
    <property type="match status" value="1"/>
</dbReference>
<feature type="domain" description="YprB ribonuclease H-like" evidence="1">
    <location>
        <begin position="103"/>
        <end position="271"/>
    </location>
</feature>
<dbReference type="PANTHER" id="PTHR38462">
    <property type="entry name" value="EXONUCLEASE-LIKE PROTEIN"/>
    <property type="match status" value="1"/>
</dbReference>
<accession>A0A398B933</accession>
<dbReference type="InterPro" id="IPR012337">
    <property type="entry name" value="RNaseH-like_sf"/>
</dbReference>